<reference evidence="2" key="1">
    <citation type="submission" date="2022-11" db="UniProtKB">
        <authorList>
            <consortium name="WormBaseParasite"/>
        </authorList>
    </citation>
    <scope>IDENTIFICATION</scope>
</reference>
<dbReference type="WBParaSite" id="nRc.2.0.1.t05961-RA">
    <property type="protein sequence ID" value="nRc.2.0.1.t05961-RA"/>
    <property type="gene ID" value="nRc.2.0.1.g05961"/>
</dbReference>
<name>A0A915HXD4_ROMCU</name>
<proteinExistence type="predicted"/>
<evidence type="ECO:0000313" key="1">
    <source>
        <dbReference type="Proteomes" id="UP000887565"/>
    </source>
</evidence>
<dbReference type="Proteomes" id="UP000887565">
    <property type="component" value="Unplaced"/>
</dbReference>
<dbReference type="AlphaFoldDB" id="A0A915HXD4"/>
<sequence length="72" mass="8104">MKSSGSYSSKYTSSKRYVTSTEISYADHKAKSSYQKESTMEYTGPRGTTSSTKELITFNAFLQRLTKNKGLK</sequence>
<keyword evidence="1" id="KW-1185">Reference proteome</keyword>
<protein>
    <submittedName>
        <fullName evidence="2">Ovule protein</fullName>
    </submittedName>
</protein>
<evidence type="ECO:0000313" key="2">
    <source>
        <dbReference type="WBParaSite" id="nRc.2.0.1.t05961-RA"/>
    </source>
</evidence>
<organism evidence="1 2">
    <name type="scientific">Romanomermis culicivorax</name>
    <name type="common">Nematode worm</name>
    <dbReference type="NCBI Taxonomy" id="13658"/>
    <lineage>
        <taxon>Eukaryota</taxon>
        <taxon>Metazoa</taxon>
        <taxon>Ecdysozoa</taxon>
        <taxon>Nematoda</taxon>
        <taxon>Enoplea</taxon>
        <taxon>Dorylaimia</taxon>
        <taxon>Mermithida</taxon>
        <taxon>Mermithoidea</taxon>
        <taxon>Mermithidae</taxon>
        <taxon>Romanomermis</taxon>
    </lineage>
</organism>
<accession>A0A915HXD4</accession>